<comment type="caution">
    <text evidence="3">The sequence shown here is derived from an EMBL/GenBank/DDBJ whole genome shotgun (WGS) entry which is preliminary data.</text>
</comment>
<keyword evidence="2" id="KW-0732">Signal</keyword>
<organism evidence="3 4">
    <name type="scientific">Marinobacter halophilus</name>
    <dbReference type="NCBI Taxonomy" id="1323740"/>
    <lineage>
        <taxon>Bacteria</taxon>
        <taxon>Pseudomonadati</taxon>
        <taxon>Pseudomonadota</taxon>
        <taxon>Gammaproteobacteria</taxon>
        <taxon>Pseudomonadales</taxon>
        <taxon>Marinobacteraceae</taxon>
        <taxon>Marinobacter</taxon>
    </lineage>
</organism>
<dbReference type="SUPFAM" id="SSF48452">
    <property type="entry name" value="TPR-like"/>
    <property type="match status" value="1"/>
</dbReference>
<evidence type="ECO:0000256" key="2">
    <source>
        <dbReference type="SAM" id="SignalP"/>
    </source>
</evidence>
<dbReference type="Gene3D" id="1.25.40.10">
    <property type="entry name" value="Tetratricopeptide repeat domain"/>
    <property type="match status" value="2"/>
</dbReference>
<evidence type="ECO:0008006" key="5">
    <source>
        <dbReference type="Google" id="ProtNLM"/>
    </source>
</evidence>
<name>A0A2T1K8J0_9GAMM</name>
<gene>
    <name evidence="3" type="ORF">C7H08_15100</name>
</gene>
<feature type="chain" id="PRO_5015594067" description="Tetratricopeptide repeat protein" evidence="2">
    <location>
        <begin position="29"/>
        <end position="550"/>
    </location>
</feature>
<dbReference type="RefSeq" id="WP_106673068.1">
    <property type="nucleotide sequence ID" value="NZ_BMFE01000002.1"/>
</dbReference>
<keyword evidence="4" id="KW-1185">Reference proteome</keyword>
<dbReference type="EMBL" id="PXNN01000017">
    <property type="protein sequence ID" value="PSF06437.1"/>
    <property type="molecule type" value="Genomic_DNA"/>
</dbReference>
<accession>A0A2T1K8J0</accession>
<keyword evidence="1" id="KW-0175">Coiled coil</keyword>
<protein>
    <recommendedName>
        <fullName evidence="5">Tetratricopeptide repeat protein</fullName>
    </recommendedName>
</protein>
<reference evidence="3 4" key="1">
    <citation type="submission" date="2018-03" db="EMBL/GenBank/DDBJ databases">
        <title>Marinobacter brunus sp. nov., a marine bacterium of Gamma-proteobacteria isolated from the surface seawater of the South China Sea.</title>
        <authorList>
            <person name="Cheng H."/>
            <person name="Wu Y.-H."/>
            <person name="Xamxidin M."/>
            <person name="Xu X.-W."/>
        </authorList>
    </citation>
    <scope>NUCLEOTIDE SEQUENCE [LARGE SCALE GENOMIC DNA]</scope>
    <source>
        <strain evidence="3 4">JCM 30472</strain>
    </source>
</reference>
<proteinExistence type="predicted"/>
<dbReference type="InterPro" id="IPR011990">
    <property type="entry name" value="TPR-like_helical_dom_sf"/>
</dbReference>
<feature type="signal peptide" evidence="2">
    <location>
        <begin position="1"/>
        <end position="28"/>
    </location>
</feature>
<feature type="coiled-coil region" evidence="1">
    <location>
        <begin position="447"/>
        <end position="495"/>
    </location>
</feature>
<dbReference type="Proteomes" id="UP000238385">
    <property type="component" value="Unassembled WGS sequence"/>
</dbReference>
<sequence>MNRSSRQITRSLFALLMAMPSGFLPVHASELVPTELATGVTRFALDTGSLAPIIDLVPQLKGDSADYLRARTLLSIGQRQKAKALFERVFAGEVHRAEAALELARLAEASDERKSAVDWYQEASRVGFGELRQQAMLGLADLEREQSRADRAGQYLASMEDGYWAAVGYMNLAANFASEDLNPSRALVALRVAMAMAGQDQDQSRSRDLLDQLYLRAGYLSVRNEEYDKAIDFLEKVSLESYYTPQALYLHGLALAEKGNHRAAMQSWHRAKKFPLAFPGVTDAWLGMGRGYDLAGYPGQAGEAWLAANAAYEGERVTLDKLAQRVHQEGAYKALVEDARGADTQWFLADSRTLTQPRLAYLLRFLEGAGAQLAVRRVARLDDLTRTLSAHQHDLDVFIQALSANLASAGQAGGPGPGALADQHSQLKSALAQLRSQVASPEQAGKLGNLEQLLQASNKRLTSLDQKVAALPDVLNAQLAEARELRAGVARLQTQVSQARVLASTMLDKQVLAFVVTEQQRMVHALDKTEQQIAHLYEYLALETIGEGAR</sequence>
<evidence type="ECO:0000313" key="3">
    <source>
        <dbReference type="EMBL" id="PSF06437.1"/>
    </source>
</evidence>
<dbReference type="OrthoDB" id="6179093at2"/>
<evidence type="ECO:0000256" key="1">
    <source>
        <dbReference type="SAM" id="Coils"/>
    </source>
</evidence>
<dbReference type="AlphaFoldDB" id="A0A2T1K8J0"/>
<evidence type="ECO:0000313" key="4">
    <source>
        <dbReference type="Proteomes" id="UP000238385"/>
    </source>
</evidence>